<keyword evidence="2" id="KW-1185">Reference proteome</keyword>
<dbReference type="Proteomes" id="UP001054837">
    <property type="component" value="Unassembled WGS sequence"/>
</dbReference>
<proteinExistence type="predicted"/>
<comment type="caution">
    <text evidence="1">The sequence shown here is derived from an EMBL/GenBank/DDBJ whole genome shotgun (WGS) entry which is preliminary data.</text>
</comment>
<evidence type="ECO:0000313" key="2">
    <source>
        <dbReference type="Proteomes" id="UP001054837"/>
    </source>
</evidence>
<dbReference type="EMBL" id="BPLQ01010320">
    <property type="protein sequence ID" value="GIY49977.1"/>
    <property type="molecule type" value="Genomic_DNA"/>
</dbReference>
<protein>
    <submittedName>
        <fullName evidence="1">Uncharacterized protein</fullName>
    </submittedName>
</protein>
<evidence type="ECO:0000313" key="1">
    <source>
        <dbReference type="EMBL" id="GIY49977.1"/>
    </source>
</evidence>
<name>A0AAV4TYE7_9ARAC</name>
<accession>A0AAV4TYE7</accession>
<reference evidence="1 2" key="1">
    <citation type="submission" date="2021-06" db="EMBL/GenBank/DDBJ databases">
        <title>Caerostris darwini draft genome.</title>
        <authorList>
            <person name="Kono N."/>
            <person name="Arakawa K."/>
        </authorList>
    </citation>
    <scope>NUCLEOTIDE SEQUENCE [LARGE SCALE GENOMIC DNA]</scope>
</reference>
<sequence length="102" mass="11752">MRKSLRRVVLERREWRIVFKSIRRCVAFVDDPGLRGVANRAMLFREALHPRPLQEASLSGSTFSSVGQKRFRSELCFQRRTEIKSLIILTCASSQEGFALVP</sequence>
<gene>
    <name evidence="1" type="ORF">CDAR_184081</name>
</gene>
<dbReference type="AlphaFoldDB" id="A0AAV4TYE7"/>
<organism evidence="1 2">
    <name type="scientific">Caerostris darwini</name>
    <dbReference type="NCBI Taxonomy" id="1538125"/>
    <lineage>
        <taxon>Eukaryota</taxon>
        <taxon>Metazoa</taxon>
        <taxon>Ecdysozoa</taxon>
        <taxon>Arthropoda</taxon>
        <taxon>Chelicerata</taxon>
        <taxon>Arachnida</taxon>
        <taxon>Araneae</taxon>
        <taxon>Araneomorphae</taxon>
        <taxon>Entelegynae</taxon>
        <taxon>Araneoidea</taxon>
        <taxon>Araneidae</taxon>
        <taxon>Caerostris</taxon>
    </lineage>
</organism>